<dbReference type="Gene3D" id="3.40.50.300">
    <property type="entry name" value="P-loop containing nucleotide triphosphate hydrolases"/>
    <property type="match status" value="1"/>
</dbReference>
<dbReference type="InterPro" id="IPR027417">
    <property type="entry name" value="P-loop_NTPase"/>
</dbReference>
<dbReference type="InterPro" id="IPR003959">
    <property type="entry name" value="ATPase_AAA_core"/>
</dbReference>
<dbReference type="PANTHER" id="PTHR43581">
    <property type="entry name" value="ATP/GTP PHOSPHATASE"/>
    <property type="match status" value="1"/>
</dbReference>
<reference evidence="2 3" key="1">
    <citation type="submission" date="2019-06" db="EMBL/GenBank/DDBJ databases">
        <title>Genome sequence of Janthinobacterium lividum UCD_MED1.</title>
        <authorList>
            <person name="De Leon M.E."/>
            <person name="Jospin G."/>
        </authorList>
    </citation>
    <scope>NUCLEOTIDE SEQUENCE [LARGE SCALE GENOMIC DNA]</scope>
    <source>
        <strain evidence="2 3">UCD_MED1</strain>
    </source>
</reference>
<dbReference type="AlphaFoldDB" id="A0A5C4NUE0"/>
<evidence type="ECO:0000259" key="1">
    <source>
        <dbReference type="Pfam" id="PF13304"/>
    </source>
</evidence>
<dbReference type="Proteomes" id="UP000305681">
    <property type="component" value="Unassembled WGS sequence"/>
</dbReference>
<organism evidence="2 3">
    <name type="scientific">Janthinobacterium lividum</name>
    <dbReference type="NCBI Taxonomy" id="29581"/>
    <lineage>
        <taxon>Bacteria</taxon>
        <taxon>Pseudomonadati</taxon>
        <taxon>Pseudomonadota</taxon>
        <taxon>Betaproteobacteria</taxon>
        <taxon>Burkholderiales</taxon>
        <taxon>Oxalobacteraceae</taxon>
        <taxon>Janthinobacterium</taxon>
    </lineage>
</organism>
<dbReference type="GO" id="GO:0016887">
    <property type="term" value="F:ATP hydrolysis activity"/>
    <property type="evidence" value="ECO:0007669"/>
    <property type="project" value="InterPro"/>
</dbReference>
<dbReference type="Pfam" id="PF13304">
    <property type="entry name" value="AAA_21"/>
    <property type="match status" value="1"/>
</dbReference>
<sequence length="597" mass="67744">MATLQEQLKSMYDAGQFEPFITHIRFPKYKNLAPNTKIDFLHPVTALVGSNGTNKSSILRALYGVPDYSNLGNLWFSTSIDPIIEGDGERNCFIYGHYNVDAKKITEVLKIRIKKENDTDYWEPSRPYSKYEMEMIPRGGPRLPGASLTRWNPIKKEMLYIDFRSALSAFDKFFYYGELKDKKSTYKEKKDFLRTRSPHLKKAADLGLTTLNYRKSERIVNSENSLLSKEELNEISKILGREYSEIRLIRHRLYNTDGYTARLKTNDFTYTEAFAGSGEFAVIKLVHAVMQCEACTLILLDEPEVSLHPGAQERLMNFLSEQVKVLKHQVIISTHSPSLIRNLPSQAIKVLAMDATSGKIGLARQESLPEEAFFHLGEPAAGKICVVVEDQLAKAIVEKCLRRAGEAFFRLFEVTYFPGGCGTLWAHYLPIFAAEQRSNVLVLLDGDQRPKGNNWFVDPDTIPPGEYGKLPNIIKSATGVNIEFHTDGGKDGGNGDQLVKAQINFIKWAKENVDFMPDLTPEKFVWLRAPEASKKGVIGKNYKQLFLKLTKIELGLEEYEKVTSTEILNTQKRLLALVSDDDEELVVLRKKLTEFAK</sequence>
<dbReference type="PANTHER" id="PTHR43581:SF2">
    <property type="entry name" value="EXCINUCLEASE ATPASE SUBUNIT"/>
    <property type="match status" value="1"/>
</dbReference>
<dbReference type="InterPro" id="IPR051396">
    <property type="entry name" value="Bact_Antivir_Def_Nuclease"/>
</dbReference>
<name>A0A5C4NUE0_9BURK</name>
<feature type="domain" description="ATPase AAA-type core" evidence="1">
    <location>
        <begin position="44"/>
        <end position="340"/>
    </location>
</feature>
<dbReference type="RefSeq" id="WP_139090368.1">
    <property type="nucleotide sequence ID" value="NZ_VDGE01000002.1"/>
</dbReference>
<accession>A0A5C4NUE0</accession>
<dbReference type="SUPFAM" id="SSF52540">
    <property type="entry name" value="P-loop containing nucleoside triphosphate hydrolases"/>
    <property type="match status" value="1"/>
</dbReference>
<dbReference type="GO" id="GO:0005524">
    <property type="term" value="F:ATP binding"/>
    <property type="evidence" value="ECO:0007669"/>
    <property type="project" value="InterPro"/>
</dbReference>
<protein>
    <recommendedName>
        <fullName evidence="1">ATPase AAA-type core domain-containing protein</fullName>
    </recommendedName>
</protein>
<proteinExistence type="predicted"/>
<comment type="caution">
    <text evidence="2">The sequence shown here is derived from an EMBL/GenBank/DDBJ whole genome shotgun (WGS) entry which is preliminary data.</text>
</comment>
<dbReference type="EMBL" id="VDGE01000002">
    <property type="protein sequence ID" value="TNC77550.1"/>
    <property type="molecule type" value="Genomic_DNA"/>
</dbReference>
<dbReference type="CDD" id="cd00267">
    <property type="entry name" value="ABC_ATPase"/>
    <property type="match status" value="1"/>
</dbReference>
<gene>
    <name evidence="2" type="ORF">FHI69_09465</name>
</gene>
<evidence type="ECO:0000313" key="3">
    <source>
        <dbReference type="Proteomes" id="UP000305681"/>
    </source>
</evidence>
<evidence type="ECO:0000313" key="2">
    <source>
        <dbReference type="EMBL" id="TNC77550.1"/>
    </source>
</evidence>